<reference evidence="1 2" key="1">
    <citation type="submission" date="2015-06" db="EMBL/GenBank/DDBJ databases">
        <title>Recapitulation of the evolution of biosynthetic gene clusters reveals hidden chemical diversity on bacterial genomes.</title>
        <authorList>
            <person name="Cruz-Morales P."/>
            <person name="Martinez-Guerrero C."/>
            <person name="Morales-Escalante M.A."/>
            <person name="Yanez-Guerra L.A."/>
            <person name="Kopp J.F."/>
            <person name="Feldmann J."/>
            <person name="Ramos-Aboites H.E."/>
            <person name="Barona-Gomez F."/>
        </authorList>
    </citation>
    <scope>NUCLEOTIDE SEQUENCE [LARGE SCALE GENOMIC DNA]</scope>
    <source>
        <strain evidence="1 2">ATCC 31245</strain>
    </source>
</reference>
<evidence type="ECO:0000313" key="1">
    <source>
        <dbReference type="EMBL" id="KMO95797.1"/>
    </source>
</evidence>
<proteinExistence type="predicted"/>
<evidence type="ECO:0000313" key="2">
    <source>
        <dbReference type="Proteomes" id="UP000035932"/>
    </source>
</evidence>
<sequence length="307" mass="34658">MPLLLFLNERSCTSNASPTEVGEAMDELIRVLREARSWREIALVTQTPLPSSELARGYFYQQWAADNRHRTQRQYIKALRNRAPFTDVLPQDTTAGEIEYEYAGARVEGIGAAHLMESLCVSLPVSTAWHRSWLEVTVRTLVEDTGGELVMAETKESVRHGSRPVDLKPHEQWGRSSGLDAVDSPARLWEERADFFPSLRFLPRVRQDLDALQPPAFVQVRGLLARLEESAARWEPTVAAVPAWQGANVSSEHEQRRRLCLFTDEGGEEHCYDLHGRFTPGAGRLHFRLMPNEGALEIAYIGRKIGS</sequence>
<name>A0A0J6XNH7_9ACTN</name>
<accession>A0A0J6XNH7</accession>
<dbReference type="Proteomes" id="UP000035932">
    <property type="component" value="Unassembled WGS sequence"/>
</dbReference>
<dbReference type="AlphaFoldDB" id="A0A0J6XNH7"/>
<comment type="caution">
    <text evidence="1">The sequence shown here is derived from an EMBL/GenBank/DDBJ whole genome shotgun (WGS) entry which is preliminary data.</text>
</comment>
<protein>
    <submittedName>
        <fullName evidence="1">Uncharacterized protein</fullName>
    </submittedName>
</protein>
<keyword evidence="2" id="KW-1185">Reference proteome</keyword>
<organism evidence="1 2">
    <name type="scientific">Streptomyces roseus</name>
    <dbReference type="NCBI Taxonomy" id="66430"/>
    <lineage>
        <taxon>Bacteria</taxon>
        <taxon>Bacillati</taxon>
        <taxon>Actinomycetota</taxon>
        <taxon>Actinomycetes</taxon>
        <taxon>Kitasatosporales</taxon>
        <taxon>Streptomycetaceae</taxon>
        <taxon>Streptomyces</taxon>
    </lineage>
</organism>
<gene>
    <name evidence="1" type="ORF">ACS04_21495</name>
</gene>
<dbReference type="PATRIC" id="fig|66430.4.peg.7150"/>
<dbReference type="EMBL" id="LFML01000085">
    <property type="protein sequence ID" value="KMO95797.1"/>
    <property type="molecule type" value="Genomic_DNA"/>
</dbReference>
<dbReference type="STRING" id="66430.ACS04_21495"/>